<evidence type="ECO:0000256" key="1">
    <source>
        <dbReference type="SAM" id="MobiDB-lite"/>
    </source>
</evidence>
<name>A0A6J6GHY9_9ZZZZ</name>
<dbReference type="EMBL" id="CAEZSR010000311">
    <property type="protein sequence ID" value="CAB4599870.1"/>
    <property type="molecule type" value="Genomic_DNA"/>
</dbReference>
<protein>
    <submittedName>
        <fullName evidence="2">Unannotated protein</fullName>
    </submittedName>
</protein>
<evidence type="ECO:0000313" key="2">
    <source>
        <dbReference type="EMBL" id="CAB4599870.1"/>
    </source>
</evidence>
<proteinExistence type="predicted"/>
<reference evidence="2" key="1">
    <citation type="submission" date="2020-05" db="EMBL/GenBank/DDBJ databases">
        <authorList>
            <person name="Chiriac C."/>
            <person name="Salcher M."/>
            <person name="Ghai R."/>
            <person name="Kavagutti S V."/>
        </authorList>
    </citation>
    <scope>NUCLEOTIDE SEQUENCE</scope>
</reference>
<sequence length="113" mass="12073">MRAVPRATAPAFLRLASFTALRLTGPRTGMRGTNTQPMCGTGLPPMRRPSSKSQSYWPWNSWNESLVRIVAPTLFAIESTKASPRPTAPAGGATSSLLAIASSNSFTSFASMR</sequence>
<gene>
    <name evidence="2" type="ORF">UFOPK1493_04249</name>
</gene>
<organism evidence="2">
    <name type="scientific">freshwater metagenome</name>
    <dbReference type="NCBI Taxonomy" id="449393"/>
    <lineage>
        <taxon>unclassified sequences</taxon>
        <taxon>metagenomes</taxon>
        <taxon>ecological metagenomes</taxon>
    </lineage>
</organism>
<dbReference type="AlphaFoldDB" id="A0A6J6GHY9"/>
<feature type="region of interest" description="Disordered" evidence="1">
    <location>
        <begin position="24"/>
        <end position="54"/>
    </location>
</feature>
<accession>A0A6J6GHY9</accession>